<accession>A0ABS5PUB5</accession>
<comment type="similarity">
    <text evidence="1">Belongs to the HMG-CoA lyase family.</text>
</comment>
<dbReference type="Proteomes" id="UP000746471">
    <property type="component" value="Unassembled WGS sequence"/>
</dbReference>
<evidence type="ECO:0000259" key="4">
    <source>
        <dbReference type="PROSITE" id="PS50991"/>
    </source>
</evidence>
<evidence type="ECO:0000256" key="3">
    <source>
        <dbReference type="ARBA" id="ARBA00023239"/>
    </source>
</evidence>
<dbReference type="Gene3D" id="3.20.20.70">
    <property type="entry name" value="Aldolase class I"/>
    <property type="match status" value="1"/>
</dbReference>
<dbReference type="NCBIfam" id="NF004283">
    <property type="entry name" value="PRK05692.1"/>
    <property type="match status" value="1"/>
</dbReference>
<dbReference type="GO" id="GO:0016829">
    <property type="term" value="F:lyase activity"/>
    <property type="evidence" value="ECO:0007669"/>
    <property type="project" value="UniProtKB-KW"/>
</dbReference>
<evidence type="ECO:0000313" key="6">
    <source>
        <dbReference type="Proteomes" id="UP000746471"/>
    </source>
</evidence>
<organism evidence="5 6">
    <name type="scientific">Fusibacter paucivorans</name>
    <dbReference type="NCBI Taxonomy" id="76009"/>
    <lineage>
        <taxon>Bacteria</taxon>
        <taxon>Bacillati</taxon>
        <taxon>Bacillota</taxon>
        <taxon>Clostridia</taxon>
        <taxon>Eubacteriales</taxon>
        <taxon>Eubacteriales Family XII. Incertae Sedis</taxon>
        <taxon>Fusibacter</taxon>
    </lineage>
</organism>
<dbReference type="Pfam" id="PF00682">
    <property type="entry name" value="HMGL-like"/>
    <property type="match status" value="1"/>
</dbReference>
<dbReference type="InterPro" id="IPR043594">
    <property type="entry name" value="HMGL"/>
</dbReference>
<evidence type="ECO:0000256" key="1">
    <source>
        <dbReference type="ARBA" id="ARBA00009405"/>
    </source>
</evidence>
<dbReference type="RefSeq" id="WP_213238542.1">
    <property type="nucleotide sequence ID" value="NZ_JAHBCL010000053.1"/>
</dbReference>
<dbReference type="PANTHER" id="PTHR42738">
    <property type="entry name" value="HYDROXYMETHYLGLUTARYL-COA LYASE"/>
    <property type="match status" value="1"/>
</dbReference>
<evidence type="ECO:0000313" key="5">
    <source>
        <dbReference type="EMBL" id="MBS7528686.1"/>
    </source>
</evidence>
<dbReference type="CDD" id="cd07938">
    <property type="entry name" value="DRE_TIM_HMGL"/>
    <property type="match status" value="1"/>
</dbReference>
<evidence type="ECO:0000256" key="2">
    <source>
        <dbReference type="ARBA" id="ARBA00022723"/>
    </source>
</evidence>
<feature type="domain" description="Pyruvate carboxyltransferase" evidence="4">
    <location>
        <begin position="7"/>
        <end position="274"/>
    </location>
</feature>
<protein>
    <submittedName>
        <fullName evidence="5">Hydroxymethylglutaryl-CoA lyase</fullName>
    </submittedName>
</protein>
<proteinExistence type="inferred from homology"/>
<keyword evidence="3 5" id="KW-0456">Lyase</keyword>
<dbReference type="InterPro" id="IPR013785">
    <property type="entry name" value="Aldolase_TIM"/>
</dbReference>
<keyword evidence="6" id="KW-1185">Reference proteome</keyword>
<dbReference type="PROSITE" id="PS50991">
    <property type="entry name" value="PYR_CT"/>
    <property type="match status" value="1"/>
</dbReference>
<dbReference type="InterPro" id="IPR000891">
    <property type="entry name" value="PYR_CT"/>
</dbReference>
<sequence>MNYPNRINICEVGPRDGLQNEKKILTTDEKVELIDMAIDAGYKVIEVGSLVHPKAIPALADTEEVFKRIQKPDDVELRVLITNLRGVERAINAGIKKVKLTVSASESHNMSNFNRKTEETVEQFAACIELARANNIEVSAAISTSFGCPFEGYISMAKIEPIIKRFIEMGLTEISLSDTTGMAYPKDVREKCKYVMEKYPEIKWNLHFHNTRDLGFVNVMAAMEAGIVNFDASFSGVGGCPYAPGASGNICSEDLLHLCQYEGIETGVDLDKAIALAKRAADFLGHKTDSYMLRAGKISDLTKEKPTEQKN</sequence>
<dbReference type="SUPFAM" id="SSF51569">
    <property type="entry name" value="Aldolase"/>
    <property type="match status" value="1"/>
</dbReference>
<dbReference type="EMBL" id="JAHBCL010000053">
    <property type="protein sequence ID" value="MBS7528686.1"/>
    <property type="molecule type" value="Genomic_DNA"/>
</dbReference>
<keyword evidence="2" id="KW-0479">Metal-binding</keyword>
<dbReference type="PANTHER" id="PTHR42738:SF7">
    <property type="entry name" value="HYDROXYMETHYLGLUTARYL-COA LYASE"/>
    <property type="match status" value="1"/>
</dbReference>
<reference evidence="5 6" key="1">
    <citation type="submission" date="2021-05" db="EMBL/GenBank/DDBJ databases">
        <title>Fusibacter ferrireducens sp. nov., an anaerobic, sulfur- and Fe-reducing bacterium isolated from the mangrove sediment.</title>
        <authorList>
            <person name="Qiu D."/>
        </authorList>
    </citation>
    <scope>NUCLEOTIDE SEQUENCE [LARGE SCALE GENOMIC DNA]</scope>
    <source>
        <strain evidence="5 6">DSM 12116</strain>
    </source>
</reference>
<gene>
    <name evidence="5" type="ORF">KHM83_18615</name>
</gene>
<name>A0ABS5PUB5_9FIRM</name>
<comment type="caution">
    <text evidence="5">The sequence shown here is derived from an EMBL/GenBank/DDBJ whole genome shotgun (WGS) entry which is preliminary data.</text>
</comment>